<dbReference type="OrthoDB" id="10283389at2759"/>
<evidence type="ECO:0000313" key="2">
    <source>
        <dbReference type="Proteomes" id="UP000253551"/>
    </source>
</evidence>
<dbReference type="Proteomes" id="UP000253551">
    <property type="component" value="Unassembled WGS sequence"/>
</dbReference>
<keyword evidence="2" id="KW-1185">Reference proteome</keyword>
<accession>A0A367JP21</accession>
<sequence length="218" mass="24902">MSGFYMDQTLWDSQSQPQYQHHSLPYHFRPEAVDALPHNFASCQVPLQICLRLPVSELFIHHPQSSDPSSLPPFIPPDSLFPKPSDFSRLIGHDLFIHDTQSLSIKYRTRNKLTQHCRIPLQIFKHIHKQKLFLKSFVLAHLESTMITPPLNTCNILHPSCLQSFVTTLAYFQSVSSPLVFKPAPPAVSGYKALLPQHIPTPTSPFDIVPNWKAFWSL</sequence>
<name>A0A367JP21_RHIST</name>
<protein>
    <submittedName>
        <fullName evidence="1">Uncharacterized protein</fullName>
    </submittedName>
</protein>
<organism evidence="1 2">
    <name type="scientific">Rhizopus stolonifer</name>
    <name type="common">Rhizopus nigricans</name>
    <dbReference type="NCBI Taxonomy" id="4846"/>
    <lineage>
        <taxon>Eukaryota</taxon>
        <taxon>Fungi</taxon>
        <taxon>Fungi incertae sedis</taxon>
        <taxon>Mucoromycota</taxon>
        <taxon>Mucoromycotina</taxon>
        <taxon>Mucoromycetes</taxon>
        <taxon>Mucorales</taxon>
        <taxon>Mucorineae</taxon>
        <taxon>Rhizopodaceae</taxon>
        <taxon>Rhizopus</taxon>
    </lineage>
</organism>
<dbReference type="EMBL" id="PJQM01002957">
    <property type="protein sequence ID" value="RCH91677.1"/>
    <property type="molecule type" value="Genomic_DNA"/>
</dbReference>
<reference evidence="1 2" key="1">
    <citation type="journal article" date="2018" name="G3 (Bethesda)">
        <title>Phylogenetic and Phylogenomic Definition of Rhizopus Species.</title>
        <authorList>
            <person name="Gryganskyi A.P."/>
            <person name="Golan J."/>
            <person name="Dolatabadi S."/>
            <person name="Mondo S."/>
            <person name="Robb S."/>
            <person name="Idnurm A."/>
            <person name="Muszewska A."/>
            <person name="Steczkiewicz K."/>
            <person name="Masonjones S."/>
            <person name="Liao H.L."/>
            <person name="Gajdeczka M.T."/>
            <person name="Anike F."/>
            <person name="Vuek A."/>
            <person name="Anishchenko I.M."/>
            <person name="Voigt K."/>
            <person name="de Hoog G.S."/>
            <person name="Smith M.E."/>
            <person name="Heitman J."/>
            <person name="Vilgalys R."/>
            <person name="Stajich J.E."/>
        </authorList>
    </citation>
    <scope>NUCLEOTIDE SEQUENCE [LARGE SCALE GENOMIC DNA]</scope>
    <source>
        <strain evidence="1 2">LSU 92-RS-03</strain>
    </source>
</reference>
<evidence type="ECO:0000313" key="1">
    <source>
        <dbReference type="EMBL" id="RCH91677.1"/>
    </source>
</evidence>
<gene>
    <name evidence="1" type="ORF">CU098_010034</name>
</gene>
<comment type="caution">
    <text evidence="1">The sequence shown here is derived from an EMBL/GenBank/DDBJ whole genome shotgun (WGS) entry which is preliminary data.</text>
</comment>
<proteinExistence type="predicted"/>
<dbReference type="AlphaFoldDB" id="A0A367JP21"/>